<dbReference type="HOGENOM" id="CLU_3073838_0_0_1"/>
<protein>
    <submittedName>
        <fullName evidence="2">Uncharacterized protein</fullName>
    </submittedName>
</protein>
<reference evidence="3" key="1">
    <citation type="submission" date="2003-08" db="EMBL/GenBank/DDBJ databases">
        <authorList>
            <person name="Birren B."/>
            <person name="Nusbaum C."/>
            <person name="Abebe A."/>
            <person name="Abouelleil A."/>
            <person name="Adekoya E."/>
            <person name="Ait-zahra M."/>
            <person name="Allen N."/>
            <person name="Allen T."/>
            <person name="An P."/>
            <person name="Anderson M."/>
            <person name="Anderson S."/>
            <person name="Arachchi H."/>
            <person name="Armbruster J."/>
            <person name="Bachantsang P."/>
            <person name="Baldwin J."/>
            <person name="Barry A."/>
            <person name="Bayul T."/>
            <person name="Blitshsteyn B."/>
            <person name="Bloom T."/>
            <person name="Blye J."/>
            <person name="Boguslavskiy L."/>
            <person name="Borowsky M."/>
            <person name="Boukhgalter B."/>
            <person name="Brunache A."/>
            <person name="Butler J."/>
            <person name="Calixte N."/>
            <person name="Calvo S."/>
            <person name="Camarata J."/>
            <person name="Campo K."/>
            <person name="Chang J."/>
            <person name="Cheshatsang Y."/>
            <person name="Citroen M."/>
            <person name="Collymore A."/>
            <person name="Considine T."/>
            <person name="Cook A."/>
            <person name="Cooke P."/>
            <person name="Corum B."/>
            <person name="Cuomo C."/>
            <person name="David R."/>
            <person name="Dawoe T."/>
            <person name="Degray S."/>
            <person name="Dodge S."/>
            <person name="Dooley K."/>
            <person name="Dorje P."/>
            <person name="Dorjee K."/>
            <person name="Dorris L."/>
            <person name="Duffey N."/>
            <person name="Dupes A."/>
            <person name="Elkins T."/>
            <person name="Engels R."/>
            <person name="Erickson J."/>
            <person name="Farina A."/>
            <person name="Faro S."/>
            <person name="Ferreira P."/>
            <person name="Fischer H."/>
            <person name="Fitzgerald M."/>
            <person name="Foley K."/>
            <person name="Gage D."/>
            <person name="Galagan J."/>
            <person name="Gearin G."/>
            <person name="Gnerre S."/>
            <person name="Gnirke A."/>
            <person name="Goyette A."/>
            <person name="Graham J."/>
            <person name="Grandbois E."/>
            <person name="Gyaltsen K."/>
            <person name="Hafez N."/>
            <person name="Hagopian D."/>
            <person name="Hagos B."/>
            <person name="Hall J."/>
            <person name="Hatcher B."/>
            <person name="Heller A."/>
            <person name="Higgins H."/>
            <person name="Honan T."/>
            <person name="Horn A."/>
            <person name="Houde N."/>
            <person name="Hughes L."/>
            <person name="Hulme W."/>
            <person name="Husby E."/>
            <person name="Iliev I."/>
            <person name="Jaffe D."/>
            <person name="Jones C."/>
            <person name="Kamal M."/>
            <person name="Kamat A."/>
            <person name="Kamvysselis M."/>
            <person name="Karlsson E."/>
            <person name="Kells C."/>
            <person name="Kieu A."/>
            <person name="Kisner P."/>
            <person name="Kodira C."/>
            <person name="Kulbokas E."/>
            <person name="Labutti K."/>
            <person name="Lama D."/>
            <person name="Landers T."/>
            <person name="Leger J."/>
            <person name="Levine S."/>
            <person name="Lewis D."/>
            <person name="Lewis T."/>
            <person name="Lindblad-toh K."/>
            <person name="Liu X."/>
            <person name="Lokyitsang T."/>
            <person name="Lokyitsang Y."/>
            <person name="Lucien O."/>
            <person name="Lui A."/>
            <person name="Ma L.J."/>
            <person name="Mabbitt R."/>
            <person name="Macdonald J."/>
            <person name="Maclean C."/>
            <person name="Major J."/>
            <person name="Manning J."/>
            <person name="Marabella R."/>
            <person name="Maru K."/>
            <person name="Matthews C."/>
            <person name="Mauceli E."/>
            <person name="Mccarthy M."/>
            <person name="Mcdonough S."/>
            <person name="Mcghee T."/>
            <person name="Meldrim J."/>
            <person name="Meneus L."/>
            <person name="Mesirov J."/>
            <person name="Mihalev A."/>
            <person name="Mihova T."/>
            <person name="Mikkelsen T."/>
            <person name="Mlenga V."/>
            <person name="Moru K."/>
            <person name="Mozes J."/>
            <person name="Mulrain L."/>
            <person name="Munson G."/>
            <person name="Naylor J."/>
            <person name="Newes C."/>
            <person name="Nguyen C."/>
            <person name="Nguyen N."/>
            <person name="Nguyen T."/>
            <person name="Nicol R."/>
            <person name="Nielsen C."/>
            <person name="Nizzari M."/>
            <person name="Norbu C."/>
            <person name="Norbu N."/>
            <person name="O'donnell P."/>
            <person name="Okoawo O."/>
            <person name="O'leary S."/>
            <person name="Omotosho B."/>
            <person name="O'neill K."/>
            <person name="Osman S."/>
            <person name="Parker S."/>
            <person name="Perrin D."/>
            <person name="Phunkhang P."/>
            <person name="Piqani B."/>
            <person name="Purcell S."/>
            <person name="Rachupka T."/>
            <person name="Ramasamy U."/>
            <person name="Rameau R."/>
            <person name="Ray V."/>
            <person name="Raymond C."/>
            <person name="Retta R."/>
            <person name="Richardson S."/>
            <person name="Rise C."/>
            <person name="Rodriguez J."/>
            <person name="Rogers J."/>
            <person name="Rogov P."/>
            <person name="Rutman M."/>
            <person name="Schupbach R."/>
            <person name="Seaman C."/>
            <person name="Settipalli S."/>
            <person name="Sharpe T."/>
            <person name="Sheridan J."/>
            <person name="Sherpa N."/>
            <person name="Shi J."/>
            <person name="Smirnov S."/>
            <person name="Smith C."/>
            <person name="Sougnez C."/>
            <person name="Spencer B."/>
            <person name="Stalker J."/>
            <person name="Stange-thomann N."/>
            <person name="Stavropoulos S."/>
            <person name="Stetson K."/>
            <person name="Stone C."/>
            <person name="Stone S."/>
            <person name="Stubbs M."/>
            <person name="Talamas J."/>
            <person name="Tchuinga P."/>
            <person name="Tenzing P."/>
            <person name="Tesfaye S."/>
            <person name="Theodore J."/>
            <person name="Thoulutsang Y."/>
            <person name="Topham K."/>
            <person name="Towey S."/>
            <person name="Tsamla T."/>
            <person name="Tsomo N."/>
            <person name="Vallee D."/>
            <person name="Vassiliev H."/>
            <person name="Venkataraman V."/>
            <person name="Vinson J."/>
            <person name="Vo A."/>
            <person name="Wade C."/>
            <person name="Wang S."/>
            <person name="Wangchuk T."/>
            <person name="Wangdi T."/>
            <person name="Whittaker C."/>
            <person name="Wilkinson J."/>
            <person name="Wu Y."/>
            <person name="Wyman D."/>
            <person name="Yadav S."/>
            <person name="Yang S."/>
            <person name="Yang X."/>
            <person name="Yeager S."/>
            <person name="Yee E."/>
            <person name="Young G."/>
            <person name="Zainoun J."/>
            <person name="Zembeck L."/>
            <person name="Zimmer A."/>
            <person name="Zody M."/>
            <person name="Lander E."/>
        </authorList>
    </citation>
    <scope>NUCLEOTIDE SEQUENCE [LARGE SCALE GENOMIC DNA]</scope>
</reference>
<dbReference type="InParanoid" id="H2YR70"/>
<dbReference type="Proteomes" id="UP000007875">
    <property type="component" value="Unassembled WGS sequence"/>
</dbReference>
<feature type="compositionally biased region" description="Basic and acidic residues" evidence="1">
    <location>
        <begin position="27"/>
        <end position="37"/>
    </location>
</feature>
<organism evidence="2 3">
    <name type="scientific">Ciona savignyi</name>
    <name type="common">Pacific transparent sea squirt</name>
    <dbReference type="NCBI Taxonomy" id="51511"/>
    <lineage>
        <taxon>Eukaryota</taxon>
        <taxon>Metazoa</taxon>
        <taxon>Chordata</taxon>
        <taxon>Tunicata</taxon>
        <taxon>Ascidiacea</taxon>
        <taxon>Phlebobranchia</taxon>
        <taxon>Cionidae</taxon>
        <taxon>Ciona</taxon>
    </lineage>
</organism>
<evidence type="ECO:0000313" key="2">
    <source>
        <dbReference type="Ensembl" id="ENSCSAVP00000007830.1"/>
    </source>
</evidence>
<reference evidence="2" key="2">
    <citation type="submission" date="2025-08" db="UniProtKB">
        <authorList>
            <consortium name="Ensembl"/>
        </authorList>
    </citation>
    <scope>IDENTIFICATION</scope>
</reference>
<name>H2YR70_CIOSA</name>
<reference evidence="2" key="3">
    <citation type="submission" date="2025-09" db="UniProtKB">
        <authorList>
            <consortium name="Ensembl"/>
        </authorList>
    </citation>
    <scope>IDENTIFICATION</scope>
</reference>
<evidence type="ECO:0000256" key="1">
    <source>
        <dbReference type="SAM" id="MobiDB-lite"/>
    </source>
</evidence>
<keyword evidence="3" id="KW-1185">Reference proteome</keyword>
<accession>H2YR70</accession>
<proteinExistence type="predicted"/>
<dbReference type="Ensembl" id="ENSCSAVT00000007935.1">
    <property type="protein sequence ID" value="ENSCSAVP00000007830.1"/>
    <property type="gene ID" value="ENSCSAVG00000004685.1"/>
</dbReference>
<evidence type="ECO:0000313" key="3">
    <source>
        <dbReference type="Proteomes" id="UP000007875"/>
    </source>
</evidence>
<dbReference type="AlphaFoldDB" id="H2YR70"/>
<sequence length="53" mass="5397">FGSASNINNLGIGALGGGIGSTSSTPQRRDSFSDYPKHYGGVSQFYSSLGVSP</sequence>
<feature type="region of interest" description="Disordered" evidence="1">
    <location>
        <begin position="14"/>
        <end position="41"/>
    </location>
</feature>